<dbReference type="PANTHER" id="PTHR40626">
    <property type="entry name" value="MIP31509P"/>
    <property type="match status" value="1"/>
</dbReference>
<gene>
    <name evidence="10" type="ORF">DIURU_003466</name>
</gene>
<evidence type="ECO:0000259" key="9">
    <source>
        <dbReference type="PROSITE" id="PS50157"/>
    </source>
</evidence>
<dbReference type="AlphaFoldDB" id="A0A642UN18"/>
<dbReference type="InterPro" id="IPR007219">
    <property type="entry name" value="XnlR_reg_dom"/>
</dbReference>
<dbReference type="VEuPathDB" id="FungiDB:DIURU_003466"/>
<dbReference type="InterPro" id="IPR036236">
    <property type="entry name" value="Znf_C2H2_sf"/>
</dbReference>
<dbReference type="Pfam" id="PF04082">
    <property type="entry name" value="Fungal_trans"/>
    <property type="match status" value="1"/>
</dbReference>
<evidence type="ECO:0000256" key="4">
    <source>
        <dbReference type="ARBA" id="ARBA00022771"/>
    </source>
</evidence>
<dbReference type="EMBL" id="SWFT01000105">
    <property type="protein sequence ID" value="KAA8901096.1"/>
    <property type="molecule type" value="Genomic_DNA"/>
</dbReference>
<dbReference type="FunFam" id="3.30.160.60:FF:000446">
    <property type="entry name" value="Zinc finger protein"/>
    <property type="match status" value="1"/>
</dbReference>
<dbReference type="RefSeq" id="XP_034011719.1">
    <property type="nucleotide sequence ID" value="XM_034156231.1"/>
</dbReference>
<feature type="domain" description="C2H2-type" evidence="9">
    <location>
        <begin position="30"/>
        <end position="57"/>
    </location>
</feature>
<dbReference type="GO" id="GO:0005634">
    <property type="term" value="C:nucleus"/>
    <property type="evidence" value="ECO:0007669"/>
    <property type="project" value="UniProtKB-SubCell"/>
</dbReference>
<dbReference type="PROSITE" id="PS00028">
    <property type="entry name" value="ZINC_FINGER_C2H2_1"/>
    <property type="match status" value="2"/>
</dbReference>
<dbReference type="Proteomes" id="UP000449547">
    <property type="component" value="Unassembled WGS sequence"/>
</dbReference>
<feature type="compositionally biased region" description="Low complexity" evidence="8">
    <location>
        <begin position="178"/>
        <end position="191"/>
    </location>
</feature>
<evidence type="ECO:0000313" key="11">
    <source>
        <dbReference type="Proteomes" id="UP000449547"/>
    </source>
</evidence>
<dbReference type="OrthoDB" id="10018191at2759"/>
<dbReference type="GeneID" id="54782117"/>
<accession>A0A642UN18</accession>
<dbReference type="SMART" id="SM00355">
    <property type="entry name" value="ZnF_C2H2"/>
    <property type="match status" value="2"/>
</dbReference>
<comment type="caution">
    <text evidence="10">The sequence shown here is derived from an EMBL/GenBank/DDBJ whole genome shotgun (WGS) entry which is preliminary data.</text>
</comment>
<sequence length="1042" mass="115914">MASPIDKDQKNIPLELTAYGTTPSGKPRLFVCQVCTRAFARLEHLRRHERSHTKEKPFACGVCQRKFSRRDLLLRHAQKLHAGCSDAITRLRRKSIKRGNLDDDEYASDEMEMSYSPSASSTPLNIDFADPFRKKMKLPPSSSQPSSPLPSSPTSATPMRKDSSLSRQLFKGRRRGTSFSAQSGQSYAQAQPPINDSVPSSEGVEFSTPQLLPQADDLGWLSNLSTIPGILNPNEASDSRRLSIASTNSFSLNGDNFNMGSAYSMPTSTMGSEVGKAKREDVDFGYSFYDIPEQMFSAKAFDSITKNMTPESLTYHKPLSPIQDGETPTAATSTQGQHQRKASQVSQNGGIDFSTHLADIDGLTQEFDVNSKFMPGGYTFYGDNPSVSSSGIEVQSPSILDGNMFGESWRRASAAVDQRTSNGGGFSTQTLFTSNIRSLIAKALAKYPISGIMTPTIPSNEKLELYLTTFKQVFLAHFPFIHTSKLNEAAVMAMTRNEDTKNESARACLPLLVATMGALLANNKSDSEHLYEASRRAIHIFLESRKQCDDKKKANPLWLIQSLTLSVIYGLFSDNENNVYIVIRQLNALNSLVKTSIKSGSPTLFGVDDEPPMAGASDASKWRHNIVRQSQTRIVFMIYRLTNFLLMMYNVPLTLSINDLSNICLPSRSEEALWQCGSAAEFDQRYPGQLQTFLDQKPPGFKETLVSLLRDRTHIQNLERVAKYGFVCLAHGIYEVRQYQEMKDFDVSGVFDFLTQQAPSGNNGSPVSADHEKLDYAMLSCFIRICSLVEFKMVKEQSWLRNSDELSKNYNQFLIDVLGTQGPSKVDGYQFVKIADNCMAILRMILFKSYDTDEANGSSAFSTDFGFLSASSLTSSSGDPAVLGTIESALHLRVSDEFESTPNSIHSQMLFHVFVLLATYSIYVAKKNSSSMGAPEVLFELNHRYSQVLKMLDKIEAGLSQKYPNKLDSEFNNLYMYRNNQGSPQGAPSGGIEKALYILKIGELVLNYLYETTIKVSIFRKLSASLLHIRKFLIDNESRILT</sequence>
<evidence type="ECO:0000256" key="1">
    <source>
        <dbReference type="ARBA" id="ARBA00004123"/>
    </source>
</evidence>
<feature type="compositionally biased region" description="Acidic residues" evidence="8">
    <location>
        <begin position="102"/>
        <end position="112"/>
    </location>
</feature>
<comment type="subcellular location">
    <subcellularLocation>
        <location evidence="1">Nucleus</location>
    </subcellularLocation>
</comment>
<keyword evidence="2" id="KW-0479">Metal-binding</keyword>
<dbReference type="GO" id="GO:0008270">
    <property type="term" value="F:zinc ion binding"/>
    <property type="evidence" value="ECO:0007669"/>
    <property type="project" value="UniProtKB-KW"/>
</dbReference>
<proteinExistence type="predicted"/>
<evidence type="ECO:0000313" key="10">
    <source>
        <dbReference type="EMBL" id="KAA8901096.1"/>
    </source>
</evidence>
<dbReference type="InterPro" id="IPR051059">
    <property type="entry name" value="VerF-like"/>
</dbReference>
<dbReference type="InterPro" id="IPR013087">
    <property type="entry name" value="Znf_C2H2_type"/>
</dbReference>
<dbReference type="GO" id="GO:0000978">
    <property type="term" value="F:RNA polymerase II cis-regulatory region sequence-specific DNA binding"/>
    <property type="evidence" value="ECO:0007669"/>
    <property type="project" value="InterPro"/>
</dbReference>
<dbReference type="SUPFAM" id="SSF57667">
    <property type="entry name" value="beta-beta-alpha zinc fingers"/>
    <property type="match status" value="1"/>
</dbReference>
<dbReference type="Gene3D" id="3.30.160.60">
    <property type="entry name" value="Classic Zinc Finger"/>
    <property type="match status" value="2"/>
</dbReference>
<dbReference type="PROSITE" id="PS50157">
    <property type="entry name" value="ZINC_FINGER_C2H2_2"/>
    <property type="match status" value="2"/>
</dbReference>
<evidence type="ECO:0000256" key="2">
    <source>
        <dbReference type="ARBA" id="ARBA00022723"/>
    </source>
</evidence>
<dbReference type="GO" id="GO:0000981">
    <property type="term" value="F:DNA-binding transcription factor activity, RNA polymerase II-specific"/>
    <property type="evidence" value="ECO:0007669"/>
    <property type="project" value="InterPro"/>
</dbReference>
<keyword evidence="6" id="KW-0539">Nucleus</keyword>
<organism evidence="10 11">
    <name type="scientific">Diutina rugosa</name>
    <name type="common">Yeast</name>
    <name type="synonym">Candida rugosa</name>
    <dbReference type="NCBI Taxonomy" id="5481"/>
    <lineage>
        <taxon>Eukaryota</taxon>
        <taxon>Fungi</taxon>
        <taxon>Dikarya</taxon>
        <taxon>Ascomycota</taxon>
        <taxon>Saccharomycotina</taxon>
        <taxon>Pichiomycetes</taxon>
        <taxon>Debaryomycetaceae</taxon>
        <taxon>Diutina</taxon>
    </lineage>
</organism>
<evidence type="ECO:0000256" key="5">
    <source>
        <dbReference type="ARBA" id="ARBA00022833"/>
    </source>
</evidence>
<reference evidence="10 11" key="1">
    <citation type="submission" date="2019-07" db="EMBL/GenBank/DDBJ databases">
        <title>Genome assembly of two rare yeast pathogens: Diutina rugosa and Trichomonascus ciferrii.</title>
        <authorList>
            <person name="Mixao V."/>
            <person name="Saus E."/>
            <person name="Hansen A."/>
            <person name="Lass-Flor C."/>
            <person name="Gabaldon T."/>
        </authorList>
    </citation>
    <scope>NUCLEOTIDE SEQUENCE [LARGE SCALE GENOMIC DNA]</scope>
    <source>
        <strain evidence="10 11">CBS 613</strain>
    </source>
</reference>
<keyword evidence="3" id="KW-0677">Repeat</keyword>
<evidence type="ECO:0000256" key="8">
    <source>
        <dbReference type="SAM" id="MobiDB-lite"/>
    </source>
</evidence>
<dbReference type="OMA" id="FMPGGYS"/>
<keyword evidence="5" id="KW-0862">Zinc</keyword>
<feature type="compositionally biased region" description="Polar residues" evidence="8">
    <location>
        <begin position="115"/>
        <end position="124"/>
    </location>
</feature>
<feature type="region of interest" description="Disordered" evidence="8">
    <location>
        <begin position="102"/>
        <end position="206"/>
    </location>
</feature>
<protein>
    <recommendedName>
        <fullName evidence="9">C2H2-type domain-containing protein</fullName>
    </recommendedName>
</protein>
<dbReference type="PANTHER" id="PTHR40626:SF28">
    <property type="entry name" value="REGULATORY PROTEIN ADR1"/>
    <property type="match status" value="1"/>
</dbReference>
<dbReference type="CDD" id="cd12148">
    <property type="entry name" value="fungal_TF_MHR"/>
    <property type="match status" value="1"/>
</dbReference>
<feature type="region of interest" description="Disordered" evidence="8">
    <location>
        <begin position="314"/>
        <end position="344"/>
    </location>
</feature>
<feature type="domain" description="C2H2-type" evidence="9">
    <location>
        <begin position="58"/>
        <end position="86"/>
    </location>
</feature>
<evidence type="ECO:0000256" key="6">
    <source>
        <dbReference type="ARBA" id="ARBA00023242"/>
    </source>
</evidence>
<dbReference type="GO" id="GO:0006351">
    <property type="term" value="P:DNA-templated transcription"/>
    <property type="evidence" value="ECO:0007669"/>
    <property type="project" value="InterPro"/>
</dbReference>
<dbReference type="FunFam" id="3.30.160.60:FF:000145">
    <property type="entry name" value="Zinc finger protein 574"/>
    <property type="match status" value="1"/>
</dbReference>
<evidence type="ECO:0000256" key="3">
    <source>
        <dbReference type="ARBA" id="ARBA00022737"/>
    </source>
</evidence>
<feature type="compositionally biased region" description="Polar residues" evidence="8">
    <location>
        <begin position="329"/>
        <end position="344"/>
    </location>
</feature>
<name>A0A642UN18_DIURU</name>
<dbReference type="GO" id="GO:0000785">
    <property type="term" value="C:chromatin"/>
    <property type="evidence" value="ECO:0007669"/>
    <property type="project" value="TreeGrafter"/>
</dbReference>
<dbReference type="Pfam" id="PF00096">
    <property type="entry name" value="zf-C2H2"/>
    <property type="match status" value="2"/>
</dbReference>
<keyword evidence="11" id="KW-1185">Reference proteome</keyword>
<evidence type="ECO:0000256" key="7">
    <source>
        <dbReference type="PROSITE-ProRule" id="PRU00042"/>
    </source>
</evidence>
<keyword evidence="4 7" id="KW-0863">Zinc-finger</keyword>